<comment type="caution">
    <text evidence="2">The sequence shown here is derived from an EMBL/GenBank/DDBJ whole genome shotgun (WGS) entry which is preliminary data.</text>
</comment>
<dbReference type="Gene3D" id="1.10.1220.10">
    <property type="entry name" value="Met repressor-like"/>
    <property type="match status" value="1"/>
</dbReference>
<evidence type="ECO:0000313" key="3">
    <source>
        <dbReference type="Proteomes" id="UP001501479"/>
    </source>
</evidence>
<dbReference type="InterPro" id="IPR010985">
    <property type="entry name" value="Ribbon_hlx_hlx"/>
</dbReference>
<organism evidence="2 3">
    <name type="scientific">Oceanisphaera sediminis</name>
    <dbReference type="NCBI Taxonomy" id="981381"/>
    <lineage>
        <taxon>Bacteria</taxon>
        <taxon>Pseudomonadati</taxon>
        <taxon>Pseudomonadota</taxon>
        <taxon>Gammaproteobacteria</taxon>
        <taxon>Aeromonadales</taxon>
        <taxon>Aeromonadaceae</taxon>
        <taxon>Oceanisphaera</taxon>
    </lineage>
</organism>
<feature type="domain" description="Arc-like DNA binding" evidence="1">
    <location>
        <begin position="9"/>
        <end position="54"/>
    </location>
</feature>
<keyword evidence="3" id="KW-1185">Reference proteome</keyword>
<sequence length="111" mass="12429">MKEKAYPSEKLDKFMLRFPDGMRDDIKNAAEASGRSMNAEIVHRLQQSFAGSSSVPESLLGQLFDSRHNKLLESEAVDSEDIAQLLSWISEVQGSLVQRLIHLNSHSKGDE</sequence>
<dbReference type="Proteomes" id="UP001501479">
    <property type="component" value="Unassembled WGS sequence"/>
</dbReference>
<evidence type="ECO:0000259" key="1">
    <source>
        <dbReference type="Pfam" id="PF03869"/>
    </source>
</evidence>
<evidence type="ECO:0000313" key="2">
    <source>
        <dbReference type="EMBL" id="GAA3721108.1"/>
    </source>
</evidence>
<dbReference type="SUPFAM" id="SSF47598">
    <property type="entry name" value="Ribbon-helix-helix"/>
    <property type="match status" value="1"/>
</dbReference>
<proteinExistence type="predicted"/>
<dbReference type="InterPro" id="IPR005569">
    <property type="entry name" value="Arc_DNA-bd_dom"/>
</dbReference>
<protein>
    <recommendedName>
        <fullName evidence="1">Arc-like DNA binding domain-containing protein</fullName>
    </recommendedName>
</protein>
<accession>A0ABP7EMD6</accession>
<dbReference type="RefSeq" id="WP_344965762.1">
    <property type="nucleotide sequence ID" value="NZ_BAABDS010000046.1"/>
</dbReference>
<dbReference type="EMBL" id="BAABDS010000046">
    <property type="protein sequence ID" value="GAA3721108.1"/>
    <property type="molecule type" value="Genomic_DNA"/>
</dbReference>
<name>A0ABP7EMD6_9GAMM</name>
<dbReference type="Pfam" id="PF03869">
    <property type="entry name" value="Arc"/>
    <property type="match status" value="1"/>
</dbReference>
<reference evidence="3" key="1">
    <citation type="journal article" date="2019" name="Int. J. Syst. Evol. Microbiol.">
        <title>The Global Catalogue of Microorganisms (GCM) 10K type strain sequencing project: providing services to taxonomists for standard genome sequencing and annotation.</title>
        <authorList>
            <consortium name="The Broad Institute Genomics Platform"/>
            <consortium name="The Broad Institute Genome Sequencing Center for Infectious Disease"/>
            <person name="Wu L."/>
            <person name="Ma J."/>
        </authorList>
    </citation>
    <scope>NUCLEOTIDE SEQUENCE [LARGE SCALE GENOMIC DNA]</scope>
    <source>
        <strain evidence="3">JCM 17329</strain>
    </source>
</reference>
<dbReference type="InterPro" id="IPR013321">
    <property type="entry name" value="Arc_rbn_hlx_hlx"/>
</dbReference>
<gene>
    <name evidence="2" type="ORF">GCM10022421_31990</name>
</gene>